<dbReference type="Proteomes" id="UP000765509">
    <property type="component" value="Unassembled WGS sequence"/>
</dbReference>
<protein>
    <recommendedName>
        <fullName evidence="16">Reverse transcriptase Ty1/copia-type domain-containing protein</fullName>
    </recommendedName>
</protein>
<organism evidence="14 15">
    <name type="scientific">Austropuccinia psidii MF-1</name>
    <dbReference type="NCBI Taxonomy" id="1389203"/>
    <lineage>
        <taxon>Eukaryota</taxon>
        <taxon>Fungi</taxon>
        <taxon>Dikarya</taxon>
        <taxon>Basidiomycota</taxon>
        <taxon>Pucciniomycotina</taxon>
        <taxon>Pucciniomycetes</taxon>
        <taxon>Pucciniales</taxon>
        <taxon>Sphaerophragmiaceae</taxon>
        <taxon>Austropuccinia</taxon>
    </lineage>
</organism>
<dbReference type="PANTHER" id="PTHR42648">
    <property type="entry name" value="TRANSPOSASE, PUTATIVE-RELATED"/>
    <property type="match status" value="1"/>
</dbReference>
<evidence type="ECO:0000259" key="13">
    <source>
        <dbReference type="Pfam" id="PF25597"/>
    </source>
</evidence>
<evidence type="ECO:0000256" key="9">
    <source>
        <dbReference type="ARBA" id="ARBA00022932"/>
    </source>
</evidence>
<dbReference type="Pfam" id="PF25597">
    <property type="entry name" value="SH3_retrovirus"/>
    <property type="match status" value="1"/>
</dbReference>
<evidence type="ECO:0000256" key="1">
    <source>
        <dbReference type="ARBA" id="ARBA00022695"/>
    </source>
</evidence>
<dbReference type="InterPro" id="IPR012337">
    <property type="entry name" value="RNaseH-like_sf"/>
</dbReference>
<keyword evidence="2" id="KW-0540">Nuclease</keyword>
<keyword evidence="9" id="KW-0239">DNA-directed DNA polymerase</keyword>
<comment type="caution">
    <text evidence="14">The sequence shown here is derived from an EMBL/GenBank/DDBJ whole genome shotgun (WGS) entry which is preliminary data.</text>
</comment>
<feature type="domain" description="Retroviral polymerase SH3-like" evidence="13">
    <location>
        <begin position="259"/>
        <end position="319"/>
    </location>
</feature>
<dbReference type="InterPro" id="IPR057670">
    <property type="entry name" value="SH3_retrovirus"/>
</dbReference>
<dbReference type="EMBL" id="AVOT02059209">
    <property type="protein sequence ID" value="MBW0552905.1"/>
    <property type="molecule type" value="Genomic_DNA"/>
</dbReference>
<dbReference type="InterPro" id="IPR036397">
    <property type="entry name" value="RNaseH_sf"/>
</dbReference>
<keyword evidence="7" id="KW-0229">DNA integration</keyword>
<keyword evidence="10" id="KW-0233">DNA recombination</keyword>
<gene>
    <name evidence="14" type="ORF">O181_092620</name>
</gene>
<evidence type="ECO:0000256" key="7">
    <source>
        <dbReference type="ARBA" id="ARBA00022908"/>
    </source>
</evidence>
<dbReference type="GO" id="GO:0003964">
    <property type="term" value="F:RNA-directed DNA polymerase activity"/>
    <property type="evidence" value="ECO:0007669"/>
    <property type="project" value="UniProtKB-KW"/>
</dbReference>
<keyword evidence="4" id="KW-0255">Endonuclease</keyword>
<evidence type="ECO:0000256" key="2">
    <source>
        <dbReference type="ARBA" id="ARBA00022722"/>
    </source>
</evidence>
<dbReference type="GO" id="GO:0015074">
    <property type="term" value="P:DNA integration"/>
    <property type="evidence" value="ECO:0007669"/>
    <property type="project" value="UniProtKB-KW"/>
</dbReference>
<dbReference type="GO" id="GO:0016787">
    <property type="term" value="F:hydrolase activity"/>
    <property type="evidence" value="ECO:0007669"/>
    <property type="project" value="UniProtKB-KW"/>
</dbReference>
<dbReference type="InterPro" id="IPR013103">
    <property type="entry name" value="RVT_2"/>
</dbReference>
<evidence type="ECO:0000256" key="4">
    <source>
        <dbReference type="ARBA" id="ARBA00022759"/>
    </source>
</evidence>
<sequence>MNVEQNNTLFNTNRVNFHWFIPFFHPSSPAAINCVSDSNPPPPINLSTHPAHHIAHNMSELWHLSIRNIKRIMQFKAADGIPPFDADNTKICHPCSVAKAEHCPFISASRKHIHQPGNVIAADLIGPLPISNDGKQYALVIQDIFSRLTEVIALTDKSEAKYQLRLWMIKSMNITKFAIQAVRTSNVPYEHHQNGKIKRTNCTIPEIAANLPTSLWLYAFRHAAWIFNHTLHSNGKITPYEIMGSKKVSLVQLRAFGVKAFILNSQVKKDLGAKMVSGYHLGIMEDSKGWLFWVPEQGTVVHSASIKSDEDSYFNPKSTTHHTISKIQRLCQLHMTKQCLLYKPKEWKKAIVEEVNSMTEQQVFVTSNIRKALKVTPRDSLLSTKWVFAKKGSPERFKGWLVARGFRQIHGINFEETFAPPTTFGALQLLFSIACKKKWKACTFDMKVAFLHSLIDKTVYIWPPKGMNQPKYTVLKLKKALYGTKQASQCWWLHLKGILQQIGFESSGKDQSTYFYHSSKGQAILWIHVDDGALAGLSASVIDFRYSKLD</sequence>
<keyword evidence="6" id="KW-0460">Magnesium</keyword>
<keyword evidence="1" id="KW-0548">Nucleotidyltransferase</keyword>
<dbReference type="OrthoDB" id="3255262at2759"/>
<evidence type="ECO:0000256" key="3">
    <source>
        <dbReference type="ARBA" id="ARBA00022723"/>
    </source>
</evidence>
<dbReference type="Gene3D" id="3.30.420.10">
    <property type="entry name" value="Ribonuclease H-like superfamily/Ribonuclease H"/>
    <property type="match status" value="1"/>
</dbReference>
<name>A0A9Q3P9B6_9BASI</name>
<evidence type="ECO:0000313" key="15">
    <source>
        <dbReference type="Proteomes" id="UP000765509"/>
    </source>
</evidence>
<evidence type="ECO:0008006" key="16">
    <source>
        <dbReference type="Google" id="ProtNLM"/>
    </source>
</evidence>
<dbReference type="GO" id="GO:0003887">
    <property type="term" value="F:DNA-directed DNA polymerase activity"/>
    <property type="evidence" value="ECO:0007669"/>
    <property type="project" value="UniProtKB-KW"/>
</dbReference>
<evidence type="ECO:0000259" key="12">
    <source>
        <dbReference type="Pfam" id="PF07727"/>
    </source>
</evidence>
<proteinExistence type="predicted"/>
<reference evidence="14" key="1">
    <citation type="submission" date="2021-03" db="EMBL/GenBank/DDBJ databases">
        <title>Draft genome sequence of rust myrtle Austropuccinia psidii MF-1, a brazilian biotype.</title>
        <authorList>
            <person name="Quecine M.C."/>
            <person name="Pachon D.M.R."/>
            <person name="Bonatelli M.L."/>
            <person name="Correr F.H."/>
            <person name="Franceschini L.M."/>
            <person name="Leite T.F."/>
            <person name="Margarido G.R.A."/>
            <person name="Almeida C.A."/>
            <person name="Ferrarezi J.A."/>
            <person name="Labate C.A."/>
        </authorList>
    </citation>
    <scope>NUCLEOTIDE SEQUENCE</scope>
    <source>
        <strain evidence="14">MF-1</strain>
    </source>
</reference>
<dbReference type="AlphaFoldDB" id="A0A9Q3P9B6"/>
<dbReference type="SUPFAM" id="SSF53098">
    <property type="entry name" value="Ribonuclease H-like"/>
    <property type="match status" value="1"/>
</dbReference>
<keyword evidence="8" id="KW-0695">RNA-directed DNA polymerase</keyword>
<evidence type="ECO:0000256" key="8">
    <source>
        <dbReference type="ARBA" id="ARBA00022918"/>
    </source>
</evidence>
<dbReference type="GO" id="GO:0006310">
    <property type="term" value="P:DNA recombination"/>
    <property type="evidence" value="ECO:0007669"/>
    <property type="project" value="UniProtKB-KW"/>
</dbReference>
<dbReference type="Pfam" id="PF07727">
    <property type="entry name" value="RVT_2"/>
    <property type="match status" value="1"/>
</dbReference>
<dbReference type="PANTHER" id="PTHR42648:SF11">
    <property type="entry name" value="TRANSPOSON TY4-P GAG-POL POLYPROTEIN"/>
    <property type="match status" value="1"/>
</dbReference>
<keyword evidence="3" id="KW-0479">Metal-binding</keyword>
<dbReference type="GO" id="GO:0003676">
    <property type="term" value="F:nucleic acid binding"/>
    <property type="evidence" value="ECO:0007669"/>
    <property type="project" value="InterPro"/>
</dbReference>
<feature type="domain" description="Reverse transcriptase Ty1/copia-type" evidence="12">
    <location>
        <begin position="382"/>
        <end position="542"/>
    </location>
</feature>
<dbReference type="GO" id="GO:0046872">
    <property type="term" value="F:metal ion binding"/>
    <property type="evidence" value="ECO:0007669"/>
    <property type="project" value="UniProtKB-KW"/>
</dbReference>
<keyword evidence="9" id="KW-0808">Transferase</keyword>
<keyword evidence="11" id="KW-0511">Multifunctional enzyme</keyword>
<evidence type="ECO:0000256" key="10">
    <source>
        <dbReference type="ARBA" id="ARBA00023172"/>
    </source>
</evidence>
<evidence type="ECO:0000256" key="11">
    <source>
        <dbReference type="ARBA" id="ARBA00023268"/>
    </source>
</evidence>
<evidence type="ECO:0000256" key="6">
    <source>
        <dbReference type="ARBA" id="ARBA00022842"/>
    </source>
</evidence>
<evidence type="ECO:0000313" key="14">
    <source>
        <dbReference type="EMBL" id="MBW0552905.1"/>
    </source>
</evidence>
<accession>A0A9Q3P9B6</accession>
<evidence type="ECO:0000256" key="5">
    <source>
        <dbReference type="ARBA" id="ARBA00022801"/>
    </source>
</evidence>
<dbReference type="InterPro" id="IPR039537">
    <property type="entry name" value="Retrotran_Ty1/copia-like"/>
</dbReference>
<dbReference type="GO" id="GO:0004519">
    <property type="term" value="F:endonuclease activity"/>
    <property type="evidence" value="ECO:0007669"/>
    <property type="project" value="UniProtKB-KW"/>
</dbReference>
<keyword evidence="5" id="KW-0378">Hydrolase</keyword>
<keyword evidence="15" id="KW-1185">Reference proteome</keyword>